<dbReference type="RefSeq" id="WP_166914751.1">
    <property type="nucleotide sequence ID" value="NZ_CP050253.1"/>
</dbReference>
<proteinExistence type="predicted"/>
<dbReference type="InParanoid" id="A0A6G9I915"/>
<evidence type="ECO:0000259" key="3">
    <source>
        <dbReference type="PROSITE" id="PS51295"/>
    </source>
</evidence>
<protein>
    <submittedName>
        <fullName evidence="4">Ribosome assembly RNA-binding protein YhbY</fullName>
    </submittedName>
</protein>
<dbReference type="KEGG" id="orb:IPMB12_02825"/>
<evidence type="ECO:0000313" key="4">
    <source>
        <dbReference type="EMBL" id="QIQ20705.1"/>
    </source>
</evidence>
<dbReference type="PANTHER" id="PTHR40065">
    <property type="entry name" value="RNA-BINDING PROTEIN YHBY"/>
    <property type="match status" value="1"/>
</dbReference>
<keyword evidence="5" id="KW-1185">Reference proteome</keyword>
<evidence type="ECO:0000256" key="2">
    <source>
        <dbReference type="PROSITE-ProRule" id="PRU00626"/>
    </source>
</evidence>
<dbReference type="NCBIfam" id="TIGR00253">
    <property type="entry name" value="RNA_bind_YhbY"/>
    <property type="match status" value="1"/>
</dbReference>
<dbReference type="PROSITE" id="PS51295">
    <property type="entry name" value="CRM"/>
    <property type="match status" value="1"/>
</dbReference>
<name>A0A6G9I915_9GAMM</name>
<sequence>MSLTNKQKQHLKSLAHHLKPVVMIGANGLTEGVLVEIENALGFHELIKVKVSAEERETKKLICDAIVRETGAEQVQQIGSILTIYRTSEAKKITLPKN</sequence>
<dbReference type="PANTHER" id="PTHR40065:SF3">
    <property type="entry name" value="RNA-BINDING PROTEIN YHBY"/>
    <property type="match status" value="1"/>
</dbReference>
<dbReference type="InterPro" id="IPR035920">
    <property type="entry name" value="YhbY-like_sf"/>
</dbReference>
<dbReference type="InterPro" id="IPR017924">
    <property type="entry name" value="RNA-binding_YhbY"/>
</dbReference>
<accession>A0A6G9I915</accession>
<keyword evidence="1 2" id="KW-0694">RNA-binding</keyword>
<reference evidence="4 5" key="1">
    <citation type="submission" date="2020-03" db="EMBL/GenBank/DDBJ databases">
        <title>Complete genome sequence of Orbus sp. IPMB12 (BCRC 80908).</title>
        <authorList>
            <person name="Lo W.-S."/>
            <person name="Chang T.-H."/>
            <person name="Kuo C.-H."/>
        </authorList>
    </citation>
    <scope>NUCLEOTIDE SEQUENCE [LARGE SCALE GENOMIC DNA]</scope>
    <source>
        <strain evidence="4 5">IPMB12</strain>
    </source>
</reference>
<dbReference type="Pfam" id="PF01985">
    <property type="entry name" value="CRS1_YhbY"/>
    <property type="match status" value="1"/>
</dbReference>
<dbReference type="SMART" id="SM01103">
    <property type="entry name" value="CRS1_YhbY"/>
    <property type="match status" value="1"/>
</dbReference>
<dbReference type="Gene3D" id="3.30.110.60">
    <property type="entry name" value="YhbY-like"/>
    <property type="match status" value="1"/>
</dbReference>
<dbReference type="InterPro" id="IPR001890">
    <property type="entry name" value="RNA-binding_CRM"/>
</dbReference>
<evidence type="ECO:0000313" key="5">
    <source>
        <dbReference type="Proteomes" id="UP000501168"/>
    </source>
</evidence>
<dbReference type="AlphaFoldDB" id="A0A6G9I915"/>
<dbReference type="GO" id="GO:0003723">
    <property type="term" value="F:RNA binding"/>
    <property type="evidence" value="ECO:0007669"/>
    <property type="project" value="UniProtKB-UniRule"/>
</dbReference>
<dbReference type="FunCoup" id="A0A6G9I915">
    <property type="interactions" value="270"/>
</dbReference>
<evidence type="ECO:0000256" key="1">
    <source>
        <dbReference type="ARBA" id="ARBA00022884"/>
    </source>
</evidence>
<dbReference type="EMBL" id="CP050253">
    <property type="protein sequence ID" value="QIQ20705.1"/>
    <property type="molecule type" value="Genomic_DNA"/>
</dbReference>
<gene>
    <name evidence="4" type="primary">yhbY</name>
    <name evidence="4" type="ORF">IPMB12_02825</name>
</gene>
<dbReference type="Proteomes" id="UP000501168">
    <property type="component" value="Chromosome"/>
</dbReference>
<dbReference type="SUPFAM" id="SSF75471">
    <property type="entry name" value="YhbY-like"/>
    <property type="match status" value="1"/>
</dbReference>
<organism evidence="4 5">
    <name type="scientific">Zophobihabitans entericus</name>
    <dbReference type="NCBI Taxonomy" id="1635327"/>
    <lineage>
        <taxon>Bacteria</taxon>
        <taxon>Pseudomonadati</taxon>
        <taxon>Pseudomonadota</taxon>
        <taxon>Gammaproteobacteria</taxon>
        <taxon>Orbales</taxon>
        <taxon>Orbaceae</taxon>
        <taxon>Zophobihabitans</taxon>
    </lineage>
</organism>
<dbReference type="InterPro" id="IPR051925">
    <property type="entry name" value="RNA-binding_domain"/>
</dbReference>
<feature type="domain" description="CRM" evidence="3">
    <location>
        <begin position="1"/>
        <end position="97"/>
    </location>
</feature>